<protein>
    <submittedName>
        <fullName evidence="2">DUF721 domain-containing protein</fullName>
    </submittedName>
</protein>
<evidence type="ECO:0000313" key="2">
    <source>
        <dbReference type="EMBL" id="MCQ4164398.1"/>
    </source>
</evidence>
<reference evidence="2" key="1">
    <citation type="submission" date="2022-07" db="EMBL/GenBank/DDBJ databases">
        <title>Tahibacter sp., a new gammaproteobacterium isolated from the silt sample collected at pig farm.</title>
        <authorList>
            <person name="Chen H."/>
        </authorList>
    </citation>
    <scope>NUCLEOTIDE SEQUENCE</scope>
    <source>
        <strain evidence="2">P2K</strain>
    </source>
</reference>
<name>A0ABT1QQ30_9GAMM</name>
<dbReference type="Pfam" id="PF05258">
    <property type="entry name" value="DciA"/>
    <property type="match status" value="1"/>
</dbReference>
<evidence type="ECO:0000313" key="3">
    <source>
        <dbReference type="Proteomes" id="UP001165498"/>
    </source>
</evidence>
<accession>A0ABT1QQ30</accession>
<evidence type="ECO:0000256" key="1">
    <source>
        <dbReference type="SAM" id="MobiDB-lite"/>
    </source>
</evidence>
<dbReference type="InterPro" id="IPR007922">
    <property type="entry name" value="DciA-like"/>
</dbReference>
<dbReference type="EMBL" id="JANFQO010000005">
    <property type="protein sequence ID" value="MCQ4164398.1"/>
    <property type="molecule type" value="Genomic_DNA"/>
</dbReference>
<dbReference type="Proteomes" id="UP001165498">
    <property type="component" value="Unassembled WGS sequence"/>
</dbReference>
<comment type="caution">
    <text evidence="2">The sequence shown here is derived from an EMBL/GenBank/DDBJ whole genome shotgun (WGS) entry which is preliminary data.</text>
</comment>
<keyword evidence="3" id="KW-1185">Reference proteome</keyword>
<organism evidence="2 3">
    <name type="scientific">Tahibacter harae</name>
    <dbReference type="NCBI Taxonomy" id="2963937"/>
    <lineage>
        <taxon>Bacteria</taxon>
        <taxon>Pseudomonadati</taxon>
        <taxon>Pseudomonadota</taxon>
        <taxon>Gammaproteobacteria</taxon>
        <taxon>Lysobacterales</taxon>
        <taxon>Rhodanobacteraceae</taxon>
        <taxon>Tahibacter</taxon>
    </lineage>
</organism>
<gene>
    <name evidence="2" type="ORF">NM961_06700</name>
</gene>
<dbReference type="RefSeq" id="WP_255913148.1">
    <property type="nucleotide sequence ID" value="NZ_JANFQO010000005.1"/>
</dbReference>
<proteinExistence type="predicted"/>
<feature type="region of interest" description="Disordered" evidence="1">
    <location>
        <begin position="15"/>
        <end position="39"/>
    </location>
</feature>
<sequence length="170" mass="18332">MFMPDSFSAWVSAMQTKTPPTAKTRRPTSGPKPVGETSPVASLIKRARALEALDLRLRLTLPPALRPHCCLADARQGRVVFLADSSTWAAKLRLHQTPILAEAQKALGQPFKSFAVKVAPLPSVPPEPARRKPLSNTAAEHLSKAAVTLADPELRALFLRLASLAENADS</sequence>